<keyword evidence="3" id="KW-1185">Reference proteome</keyword>
<evidence type="ECO:0000313" key="3">
    <source>
        <dbReference type="Proteomes" id="UP000315842"/>
    </source>
</evidence>
<reference evidence="2 3" key="1">
    <citation type="submission" date="2019-06" db="EMBL/GenBank/DDBJ databases">
        <title>Whole genome shotgun sequence of Cellulomonas uda NBRC 3747.</title>
        <authorList>
            <person name="Hosoyama A."/>
            <person name="Uohara A."/>
            <person name="Ohji S."/>
            <person name="Ichikawa N."/>
        </authorList>
    </citation>
    <scope>NUCLEOTIDE SEQUENCE [LARGE SCALE GENOMIC DNA]</scope>
    <source>
        <strain evidence="2 3">NBRC 3747</strain>
    </source>
</reference>
<dbReference type="Proteomes" id="UP000315842">
    <property type="component" value="Unassembled WGS sequence"/>
</dbReference>
<evidence type="ECO:0000256" key="1">
    <source>
        <dbReference type="SAM" id="MobiDB-lite"/>
    </source>
</evidence>
<comment type="caution">
    <text evidence="2">The sequence shown here is derived from an EMBL/GenBank/DDBJ whole genome shotgun (WGS) entry which is preliminary data.</text>
</comment>
<accession>A0A4Y3KEU8</accession>
<dbReference type="EMBL" id="BJLP01000032">
    <property type="protein sequence ID" value="GEA81565.1"/>
    <property type="molecule type" value="Genomic_DNA"/>
</dbReference>
<organism evidence="2 3">
    <name type="scientific">Cellulomonas uda</name>
    <dbReference type="NCBI Taxonomy" id="1714"/>
    <lineage>
        <taxon>Bacteria</taxon>
        <taxon>Bacillati</taxon>
        <taxon>Actinomycetota</taxon>
        <taxon>Actinomycetes</taxon>
        <taxon>Micrococcales</taxon>
        <taxon>Cellulomonadaceae</taxon>
        <taxon>Cellulomonas</taxon>
    </lineage>
</organism>
<feature type="compositionally biased region" description="Acidic residues" evidence="1">
    <location>
        <begin position="91"/>
        <end position="106"/>
    </location>
</feature>
<name>A0A4Y3KEU8_CELUD</name>
<dbReference type="AlphaFoldDB" id="A0A4Y3KEU8"/>
<gene>
    <name evidence="2" type="ORF">CUD01_20090</name>
</gene>
<dbReference type="RefSeq" id="WP_094179840.1">
    <property type="nucleotide sequence ID" value="NZ_BJLP01000032.1"/>
</dbReference>
<protein>
    <submittedName>
        <fullName evidence="2">Uncharacterized protein</fullName>
    </submittedName>
</protein>
<sequence>MAHVPRFDPSALATAANETFTVRRVFGEAYERDGVTVIPVARVWAATGLGAGDGEGGGALPTGGWARRARAWAARGRGVEEWDAAGQGDDGPADEDASTSGDDDTDPDTHGGYGGGHGGGGGYGAHVKAVGVFVVDDDGVHWRPALDLNRVILGGQLVAVAAVASAGAALAVTAVAKAVSHAVAAFADR</sequence>
<feature type="region of interest" description="Disordered" evidence="1">
    <location>
        <begin position="77"/>
        <end position="118"/>
    </location>
</feature>
<evidence type="ECO:0000313" key="2">
    <source>
        <dbReference type="EMBL" id="GEA81565.1"/>
    </source>
</evidence>
<proteinExistence type="predicted"/>